<reference evidence="1 2" key="1">
    <citation type="journal article" date="2015" name="Genome Biol. Evol.">
        <title>Phylogenomic analyses indicate that early fungi evolved digesting cell walls of algal ancestors of land plants.</title>
        <authorList>
            <person name="Chang Y."/>
            <person name="Wang S."/>
            <person name="Sekimoto S."/>
            <person name="Aerts A.L."/>
            <person name="Choi C."/>
            <person name="Clum A."/>
            <person name="LaButti K.M."/>
            <person name="Lindquist E.A."/>
            <person name="Yee Ngan C."/>
            <person name="Ohm R.A."/>
            <person name="Salamov A.A."/>
            <person name="Grigoriev I.V."/>
            <person name="Spatafora J.W."/>
            <person name="Berbee M.L."/>
        </authorList>
    </citation>
    <scope>NUCLEOTIDE SEQUENCE [LARGE SCALE GENOMIC DNA]</scope>
    <source>
        <strain evidence="1 2">NRRL 28638</strain>
    </source>
</reference>
<dbReference type="PANTHER" id="PTHR33559:SF1">
    <property type="entry name" value="PROTEASOME ASSEMBLY CHAPERONE 4"/>
    <property type="match status" value="1"/>
</dbReference>
<dbReference type="Proteomes" id="UP000070444">
    <property type="component" value="Unassembled WGS sequence"/>
</dbReference>
<gene>
    <name evidence="1" type="ORF">CONCODRAFT_79108</name>
</gene>
<organism evidence="1 2">
    <name type="scientific">Conidiobolus coronatus (strain ATCC 28846 / CBS 209.66 / NRRL 28638)</name>
    <name type="common">Delacroixia coronata</name>
    <dbReference type="NCBI Taxonomy" id="796925"/>
    <lineage>
        <taxon>Eukaryota</taxon>
        <taxon>Fungi</taxon>
        <taxon>Fungi incertae sedis</taxon>
        <taxon>Zoopagomycota</taxon>
        <taxon>Entomophthoromycotina</taxon>
        <taxon>Entomophthoromycetes</taxon>
        <taxon>Entomophthorales</taxon>
        <taxon>Ancylistaceae</taxon>
        <taxon>Conidiobolus</taxon>
    </lineage>
</organism>
<dbReference type="InterPro" id="IPR032157">
    <property type="entry name" value="PAC4"/>
</dbReference>
<dbReference type="OrthoDB" id="368507at2759"/>
<keyword evidence="2" id="KW-1185">Reference proteome</keyword>
<dbReference type="AlphaFoldDB" id="A0A137P4B4"/>
<dbReference type="PANTHER" id="PTHR33559">
    <property type="entry name" value="PROTEASOME ASSEMBLY CHAPERONE 4"/>
    <property type="match status" value="1"/>
</dbReference>
<accession>A0A137P4B4</accession>
<evidence type="ECO:0000313" key="2">
    <source>
        <dbReference type="Proteomes" id="UP000070444"/>
    </source>
</evidence>
<dbReference type="GO" id="GO:0043248">
    <property type="term" value="P:proteasome assembly"/>
    <property type="evidence" value="ECO:0007669"/>
    <property type="project" value="InterPro"/>
</dbReference>
<dbReference type="Pfam" id="PF16093">
    <property type="entry name" value="PAC4"/>
    <property type="match status" value="1"/>
</dbReference>
<protein>
    <recommendedName>
        <fullName evidence="3">Proteasome assembly chaperone 3</fullName>
    </recommendedName>
</protein>
<dbReference type="EMBL" id="KQ964521">
    <property type="protein sequence ID" value="KXN69855.1"/>
    <property type="molecule type" value="Genomic_DNA"/>
</dbReference>
<name>A0A137P4B4_CONC2</name>
<proteinExistence type="predicted"/>
<evidence type="ECO:0008006" key="3">
    <source>
        <dbReference type="Google" id="ProtNLM"/>
    </source>
</evidence>
<evidence type="ECO:0000313" key="1">
    <source>
        <dbReference type="EMBL" id="KXN69855.1"/>
    </source>
</evidence>
<sequence>MTEIINKTLNLQELLVYIQIIKFTESTYIWIGDGNASFDNLNLSLPVKQFSDGTGEQVLSSELINDNNSDDFGQRLSSRLSKEYKKQILLSYNCQSLIPEFQLLLEKELINLLN</sequence>